<name>A0A085LU76_9BILA</name>
<evidence type="ECO:0000313" key="6">
    <source>
        <dbReference type="EMBL" id="KFD60053.1"/>
    </source>
</evidence>
<accession>A0A085LU76</accession>
<dbReference type="SUPFAM" id="SSF46458">
    <property type="entry name" value="Globin-like"/>
    <property type="match status" value="1"/>
</dbReference>
<dbReference type="InterPro" id="IPR012292">
    <property type="entry name" value="Globin/Proto"/>
</dbReference>
<organism evidence="5 7">
    <name type="scientific">Trichuris suis</name>
    <name type="common">pig whipworm</name>
    <dbReference type="NCBI Taxonomy" id="68888"/>
    <lineage>
        <taxon>Eukaryota</taxon>
        <taxon>Metazoa</taxon>
        <taxon>Ecdysozoa</taxon>
        <taxon>Nematoda</taxon>
        <taxon>Enoplea</taxon>
        <taxon>Dorylaimia</taxon>
        <taxon>Trichinellida</taxon>
        <taxon>Trichuridae</taxon>
        <taxon>Trichuris</taxon>
    </lineage>
</organism>
<dbReference type="Gene3D" id="1.10.490.10">
    <property type="entry name" value="Globins"/>
    <property type="match status" value="1"/>
</dbReference>
<evidence type="ECO:0000313" key="5">
    <source>
        <dbReference type="EMBL" id="KFD48522.1"/>
    </source>
</evidence>
<proteinExistence type="predicted"/>
<evidence type="ECO:0000256" key="1">
    <source>
        <dbReference type="ARBA" id="ARBA00022617"/>
    </source>
</evidence>
<dbReference type="GO" id="GO:0046872">
    <property type="term" value="F:metal ion binding"/>
    <property type="evidence" value="ECO:0007669"/>
    <property type="project" value="UniProtKB-KW"/>
</dbReference>
<reference evidence="5 7" key="1">
    <citation type="journal article" date="2014" name="Nat. Genet.">
        <title>Genome and transcriptome of the porcine whipworm Trichuris suis.</title>
        <authorList>
            <person name="Jex A.R."/>
            <person name="Nejsum P."/>
            <person name="Schwarz E.M."/>
            <person name="Hu L."/>
            <person name="Young N.D."/>
            <person name="Hall R.S."/>
            <person name="Korhonen P.K."/>
            <person name="Liao S."/>
            <person name="Thamsborg S."/>
            <person name="Xia J."/>
            <person name="Xu P."/>
            <person name="Wang S."/>
            <person name="Scheerlinck J.P."/>
            <person name="Hofmann A."/>
            <person name="Sternberg P.W."/>
            <person name="Wang J."/>
            <person name="Gasser R.B."/>
        </authorList>
    </citation>
    <scope>NUCLEOTIDE SEQUENCE [LARGE SCALE GENOMIC DNA]</scope>
    <source>
        <strain evidence="6">DCEP-RM93F</strain>
        <strain evidence="5">DCEP-RM93M</strain>
    </source>
</reference>
<dbReference type="PANTHER" id="PTHR46458:SF21">
    <property type="entry name" value="GLOBIN DOMAIN-CONTAINING PROTEIN"/>
    <property type="match status" value="1"/>
</dbReference>
<dbReference type="GO" id="GO:0019825">
    <property type="term" value="F:oxygen binding"/>
    <property type="evidence" value="ECO:0007669"/>
    <property type="project" value="InterPro"/>
</dbReference>
<dbReference type="InterPro" id="IPR044399">
    <property type="entry name" value="Mb-like_M"/>
</dbReference>
<protein>
    <recommendedName>
        <fullName evidence="4">Globin domain-containing protein</fullName>
    </recommendedName>
</protein>
<dbReference type="InterPro" id="IPR050532">
    <property type="entry name" value="Globin-like_OT"/>
</dbReference>
<keyword evidence="7" id="KW-1185">Reference proteome</keyword>
<evidence type="ECO:0000256" key="2">
    <source>
        <dbReference type="ARBA" id="ARBA00022723"/>
    </source>
</evidence>
<gene>
    <name evidence="5" type="ORF">M513_10599</name>
    <name evidence="6" type="ORF">M514_10599</name>
</gene>
<dbReference type="Proteomes" id="UP000030758">
    <property type="component" value="Unassembled WGS sequence"/>
</dbReference>
<evidence type="ECO:0000259" key="4">
    <source>
        <dbReference type="PROSITE" id="PS01033"/>
    </source>
</evidence>
<feature type="domain" description="Globin" evidence="4">
    <location>
        <begin position="51"/>
        <end position="207"/>
    </location>
</feature>
<keyword evidence="1" id="KW-0349">Heme</keyword>
<evidence type="ECO:0000256" key="3">
    <source>
        <dbReference type="ARBA" id="ARBA00023004"/>
    </source>
</evidence>
<dbReference type="EMBL" id="KL363291">
    <property type="protein sequence ID" value="KFD48522.1"/>
    <property type="molecule type" value="Genomic_DNA"/>
</dbReference>
<dbReference type="AlphaFoldDB" id="A0A085LU76"/>
<dbReference type="EMBL" id="KL367699">
    <property type="protein sequence ID" value="KFD60053.1"/>
    <property type="molecule type" value="Genomic_DNA"/>
</dbReference>
<keyword evidence="3" id="KW-0408">Iron</keyword>
<dbReference type="PANTHER" id="PTHR46458">
    <property type="entry name" value="BLR2807 PROTEIN"/>
    <property type="match status" value="1"/>
</dbReference>
<dbReference type="Proteomes" id="UP000030764">
    <property type="component" value="Unassembled WGS sequence"/>
</dbReference>
<sequence>MSEREIDDGHDSYKNKELAARALLHRSISPVPTTSASPDGISSPSLAMALNLTTHQKQLLVQSWPKVQTYNRIHGGDAIFARFCEKNSIGRIFQETFQKIAVVQSFAINEASESVLKKHEQYLLQLLTQAVENLNNDREPLLRECLAYGAQHITLQELLNETVWDQLTEAIIERIHMVSFVRRHRNLSKAWTMLITLLVEKIREGYGRCIKQAQR</sequence>
<evidence type="ECO:0000313" key="7">
    <source>
        <dbReference type="Proteomes" id="UP000030764"/>
    </source>
</evidence>
<dbReference type="PROSITE" id="PS01033">
    <property type="entry name" value="GLOBIN"/>
    <property type="match status" value="1"/>
</dbReference>
<dbReference type="CDD" id="cd01040">
    <property type="entry name" value="Mb-like"/>
    <property type="match status" value="1"/>
</dbReference>
<keyword evidence="2" id="KW-0479">Metal-binding</keyword>
<dbReference type="InterPro" id="IPR009050">
    <property type="entry name" value="Globin-like_sf"/>
</dbReference>
<dbReference type="InterPro" id="IPR000971">
    <property type="entry name" value="Globin"/>
</dbReference>
<dbReference type="GO" id="GO:0020037">
    <property type="term" value="F:heme binding"/>
    <property type="evidence" value="ECO:0007669"/>
    <property type="project" value="InterPro"/>
</dbReference>